<dbReference type="Proteomes" id="UP000720189">
    <property type="component" value="Unassembled WGS sequence"/>
</dbReference>
<dbReference type="AlphaFoldDB" id="A0A9P9K9B0"/>
<comment type="caution">
    <text evidence="1">The sequence shown here is derived from an EMBL/GenBank/DDBJ whole genome shotgun (WGS) entry which is preliminary data.</text>
</comment>
<organism evidence="1 2">
    <name type="scientific">Fusarium redolens</name>
    <dbReference type="NCBI Taxonomy" id="48865"/>
    <lineage>
        <taxon>Eukaryota</taxon>
        <taxon>Fungi</taxon>
        <taxon>Dikarya</taxon>
        <taxon>Ascomycota</taxon>
        <taxon>Pezizomycotina</taxon>
        <taxon>Sordariomycetes</taxon>
        <taxon>Hypocreomycetidae</taxon>
        <taxon>Hypocreales</taxon>
        <taxon>Nectriaceae</taxon>
        <taxon>Fusarium</taxon>
        <taxon>Fusarium redolens species complex</taxon>
    </lineage>
</organism>
<accession>A0A9P9K9B0</accession>
<proteinExistence type="predicted"/>
<dbReference type="RefSeq" id="XP_046048630.1">
    <property type="nucleotide sequence ID" value="XM_046198094.1"/>
</dbReference>
<protein>
    <submittedName>
        <fullName evidence="1">Uncharacterized protein</fullName>
    </submittedName>
</protein>
<name>A0A9P9K9B0_FUSRE</name>
<evidence type="ECO:0000313" key="1">
    <source>
        <dbReference type="EMBL" id="KAH7248835.1"/>
    </source>
</evidence>
<dbReference type="OrthoDB" id="5332316at2759"/>
<sequence>MIRQKWLPNARAIFAAQKRSLSSPSTRFPNFAEKDESWATLQEKLNSSLSNVDAKSKPVPVPGTSLKDAMAQDNGSRHMLIIEGLPTSLRAADFHRLAPGTLSGWGNFITHVHQERDPWTMEPLGTYHITFPSSAAVYIYRDRVERLLRLAQAKMKDKTGLWATKVNPILVNKKVNPAVEVERFTLLPGSYESKPETKNKRARKMAWQKVMDRIVEKSSIKASPSAVLFELPQASFSASELKAIIKQDGIESGHNWKIDVFSLRETMDFEKKVTSDTARVPLTRGSPDFRHKLDSRFVLTCESPEVAWRFIRSWNQRILEYDGGDEVIQRNRVKASYIET</sequence>
<dbReference type="GeneID" id="70228048"/>
<reference evidence="1" key="1">
    <citation type="journal article" date="2021" name="Nat. Commun.">
        <title>Genetic determinants of endophytism in the Arabidopsis root mycobiome.</title>
        <authorList>
            <person name="Mesny F."/>
            <person name="Miyauchi S."/>
            <person name="Thiergart T."/>
            <person name="Pickel B."/>
            <person name="Atanasova L."/>
            <person name="Karlsson M."/>
            <person name="Huettel B."/>
            <person name="Barry K.W."/>
            <person name="Haridas S."/>
            <person name="Chen C."/>
            <person name="Bauer D."/>
            <person name="Andreopoulos W."/>
            <person name="Pangilinan J."/>
            <person name="LaButti K."/>
            <person name="Riley R."/>
            <person name="Lipzen A."/>
            <person name="Clum A."/>
            <person name="Drula E."/>
            <person name="Henrissat B."/>
            <person name="Kohler A."/>
            <person name="Grigoriev I.V."/>
            <person name="Martin F.M."/>
            <person name="Hacquard S."/>
        </authorList>
    </citation>
    <scope>NUCLEOTIDE SEQUENCE</scope>
    <source>
        <strain evidence="1">MPI-CAGE-AT-0023</strain>
    </source>
</reference>
<keyword evidence="2" id="KW-1185">Reference proteome</keyword>
<evidence type="ECO:0000313" key="2">
    <source>
        <dbReference type="Proteomes" id="UP000720189"/>
    </source>
</evidence>
<dbReference type="EMBL" id="JAGMUX010000009">
    <property type="protein sequence ID" value="KAH7248835.1"/>
    <property type="molecule type" value="Genomic_DNA"/>
</dbReference>
<gene>
    <name evidence="1" type="ORF">BKA55DRAFT_676425</name>
</gene>